<organism evidence="2 3">
    <name type="scientific">Rhodofomes roseus</name>
    <dbReference type="NCBI Taxonomy" id="34475"/>
    <lineage>
        <taxon>Eukaryota</taxon>
        <taxon>Fungi</taxon>
        <taxon>Dikarya</taxon>
        <taxon>Basidiomycota</taxon>
        <taxon>Agaricomycotina</taxon>
        <taxon>Agaricomycetes</taxon>
        <taxon>Polyporales</taxon>
        <taxon>Rhodofomes</taxon>
    </lineage>
</organism>
<accession>A0ABQ8KVV4</accession>
<feature type="region of interest" description="Disordered" evidence="1">
    <location>
        <begin position="1"/>
        <end position="84"/>
    </location>
</feature>
<evidence type="ECO:0000256" key="1">
    <source>
        <dbReference type="SAM" id="MobiDB-lite"/>
    </source>
</evidence>
<feature type="compositionally biased region" description="Low complexity" evidence="1">
    <location>
        <begin position="17"/>
        <end position="33"/>
    </location>
</feature>
<gene>
    <name evidence="2" type="ORF">C8Q71DRAFT_230181</name>
</gene>
<dbReference type="Proteomes" id="UP000814176">
    <property type="component" value="Unassembled WGS sequence"/>
</dbReference>
<dbReference type="EMBL" id="JADCUA010000002">
    <property type="protein sequence ID" value="KAH9842982.1"/>
    <property type="molecule type" value="Genomic_DNA"/>
</dbReference>
<proteinExistence type="predicted"/>
<evidence type="ECO:0000313" key="2">
    <source>
        <dbReference type="EMBL" id="KAH9842982.1"/>
    </source>
</evidence>
<dbReference type="RefSeq" id="XP_047784029.1">
    <property type="nucleotide sequence ID" value="XM_047917163.1"/>
</dbReference>
<dbReference type="GeneID" id="71997895"/>
<reference evidence="2 3" key="1">
    <citation type="journal article" date="2021" name="Environ. Microbiol.">
        <title>Gene family expansions and transcriptome signatures uncover fungal adaptations to wood decay.</title>
        <authorList>
            <person name="Hage H."/>
            <person name="Miyauchi S."/>
            <person name="Viragh M."/>
            <person name="Drula E."/>
            <person name="Min B."/>
            <person name="Chaduli D."/>
            <person name="Navarro D."/>
            <person name="Favel A."/>
            <person name="Norest M."/>
            <person name="Lesage-Meessen L."/>
            <person name="Balint B."/>
            <person name="Merenyi Z."/>
            <person name="de Eugenio L."/>
            <person name="Morin E."/>
            <person name="Martinez A.T."/>
            <person name="Baldrian P."/>
            <person name="Stursova M."/>
            <person name="Martinez M.J."/>
            <person name="Novotny C."/>
            <person name="Magnuson J.K."/>
            <person name="Spatafora J.W."/>
            <person name="Maurice S."/>
            <person name="Pangilinan J."/>
            <person name="Andreopoulos W."/>
            <person name="LaButti K."/>
            <person name="Hundley H."/>
            <person name="Na H."/>
            <person name="Kuo A."/>
            <person name="Barry K."/>
            <person name="Lipzen A."/>
            <person name="Henrissat B."/>
            <person name="Riley R."/>
            <person name="Ahrendt S."/>
            <person name="Nagy L.G."/>
            <person name="Grigoriev I.V."/>
            <person name="Martin F."/>
            <person name="Rosso M.N."/>
        </authorList>
    </citation>
    <scope>NUCLEOTIDE SEQUENCE [LARGE SCALE GENOMIC DNA]</scope>
    <source>
        <strain evidence="2 3">CIRM-BRFM 1785</strain>
    </source>
</reference>
<protein>
    <submittedName>
        <fullName evidence="2">Uncharacterized protein</fullName>
    </submittedName>
</protein>
<sequence length="208" mass="22292">MPPKRKRADAGVSEAGSTSTRATRSSTRATRSRAATDETEGTPGTDSLGSVETAPQAKRVRKTTTKAAAARTSAKPKVPPDTQEVISGPPSELFMANYVHSSHEPTSGKYCLLSPFCRVGSEASNSIRLIPTTLVPAEFSLELGQQFSLCCHVAALTVHAHIIPSVLHSSQRRPQYTGGNIDHSCDTRKTCETFRTGSILRCVCHITL</sequence>
<comment type="caution">
    <text evidence="2">The sequence shown here is derived from an EMBL/GenBank/DDBJ whole genome shotgun (WGS) entry which is preliminary data.</text>
</comment>
<keyword evidence="3" id="KW-1185">Reference proteome</keyword>
<feature type="compositionally biased region" description="Low complexity" evidence="1">
    <location>
        <begin position="65"/>
        <end position="75"/>
    </location>
</feature>
<name>A0ABQ8KVV4_9APHY</name>
<evidence type="ECO:0000313" key="3">
    <source>
        <dbReference type="Proteomes" id="UP000814176"/>
    </source>
</evidence>